<dbReference type="EMBL" id="LN890655">
    <property type="protein sequence ID" value="CUS04691.2"/>
    <property type="molecule type" value="Genomic_DNA"/>
</dbReference>
<dbReference type="AlphaFoldDB" id="A0A160T3E0"/>
<sequence>MVVLVGEQGGRGAGGQGGGGDFAPMALFCC</sequence>
<name>A0A160T3E0_9CHLR</name>
<accession>A0A160T3E0</accession>
<evidence type="ECO:0000313" key="2">
    <source>
        <dbReference type="Proteomes" id="UP000215027"/>
    </source>
</evidence>
<protein>
    <submittedName>
        <fullName evidence="1">Uncharacterized protein</fullName>
    </submittedName>
</protein>
<evidence type="ECO:0000313" key="1">
    <source>
        <dbReference type="EMBL" id="CUS04691.2"/>
    </source>
</evidence>
<dbReference type="KEGG" id="pbf:CFX0092_A2813"/>
<dbReference type="Proteomes" id="UP000215027">
    <property type="component" value="Chromosome I"/>
</dbReference>
<keyword evidence="2" id="KW-1185">Reference proteome</keyword>
<proteinExistence type="predicted"/>
<reference evidence="1" key="1">
    <citation type="submission" date="2016-01" db="EMBL/GenBank/DDBJ databases">
        <authorList>
            <person name="Mcilroy J.S."/>
            <person name="Karst M S."/>
            <person name="Albertsen M."/>
        </authorList>
    </citation>
    <scope>NUCLEOTIDE SEQUENCE</scope>
    <source>
        <strain evidence="1">Cfx-K</strain>
    </source>
</reference>
<gene>
    <name evidence="1" type="ORF">CFX0092_A2813</name>
</gene>
<organism evidence="1 2">
    <name type="scientific">Candidatus Promineifilum breve</name>
    <dbReference type="NCBI Taxonomy" id="1806508"/>
    <lineage>
        <taxon>Bacteria</taxon>
        <taxon>Bacillati</taxon>
        <taxon>Chloroflexota</taxon>
        <taxon>Ardenticatenia</taxon>
        <taxon>Candidatus Promineifilales</taxon>
        <taxon>Candidatus Promineifilaceae</taxon>
        <taxon>Candidatus Promineifilum</taxon>
    </lineage>
</organism>